<dbReference type="PANTHER" id="PTHR31569:SF4">
    <property type="entry name" value="SWIM-TYPE DOMAIN-CONTAINING PROTEIN"/>
    <property type="match status" value="1"/>
</dbReference>
<keyword evidence="2" id="KW-1185">Reference proteome</keyword>
<dbReference type="AlphaFoldDB" id="A0A9R1UVY9"/>
<accession>A0A9R1UVY9</accession>
<protein>
    <submittedName>
        <fullName evidence="1">Uncharacterized protein</fullName>
    </submittedName>
</protein>
<comment type="caution">
    <text evidence="1">The sequence shown here is derived from an EMBL/GenBank/DDBJ whole genome shotgun (WGS) entry which is preliminary data.</text>
</comment>
<dbReference type="InterPro" id="IPR052579">
    <property type="entry name" value="Zinc_finger_SWIM"/>
</dbReference>
<name>A0A9R1UVY9_LACSA</name>
<evidence type="ECO:0000313" key="1">
    <source>
        <dbReference type="EMBL" id="KAJ0193860.1"/>
    </source>
</evidence>
<dbReference type="Proteomes" id="UP000235145">
    <property type="component" value="Unassembled WGS sequence"/>
</dbReference>
<evidence type="ECO:0000313" key="2">
    <source>
        <dbReference type="Proteomes" id="UP000235145"/>
    </source>
</evidence>
<sequence>MKIKNVPSHDILSTLKRQNSKNVSTIKTVYNECYKFQMNDLGDRSQMQVVFGFLHSKAYIFNHRANDTTNALEDLFFVHPTTLEIWRAFPMSTLLINHLARTHFENLQCPAHNVKGGGNFGFRSIAIALGRSEHDWLQIRCDQYNDLLSHYQEYVMIYGDVDFVNRISHTLNYSGLGFAVLEYWLVMPDTGILIANRYGVIVIYISKQGSSTWFLHRYDP</sequence>
<proteinExistence type="predicted"/>
<gene>
    <name evidence="1" type="ORF">LSAT_V11C800445770</name>
</gene>
<organism evidence="1 2">
    <name type="scientific">Lactuca sativa</name>
    <name type="common">Garden lettuce</name>
    <dbReference type="NCBI Taxonomy" id="4236"/>
    <lineage>
        <taxon>Eukaryota</taxon>
        <taxon>Viridiplantae</taxon>
        <taxon>Streptophyta</taxon>
        <taxon>Embryophyta</taxon>
        <taxon>Tracheophyta</taxon>
        <taxon>Spermatophyta</taxon>
        <taxon>Magnoliopsida</taxon>
        <taxon>eudicotyledons</taxon>
        <taxon>Gunneridae</taxon>
        <taxon>Pentapetalae</taxon>
        <taxon>asterids</taxon>
        <taxon>campanulids</taxon>
        <taxon>Asterales</taxon>
        <taxon>Asteraceae</taxon>
        <taxon>Cichorioideae</taxon>
        <taxon>Cichorieae</taxon>
        <taxon>Lactucinae</taxon>
        <taxon>Lactuca</taxon>
    </lineage>
</organism>
<reference evidence="1 2" key="1">
    <citation type="journal article" date="2017" name="Nat. Commun.">
        <title>Genome assembly with in vitro proximity ligation data and whole-genome triplication in lettuce.</title>
        <authorList>
            <person name="Reyes-Chin-Wo S."/>
            <person name="Wang Z."/>
            <person name="Yang X."/>
            <person name="Kozik A."/>
            <person name="Arikit S."/>
            <person name="Song C."/>
            <person name="Xia L."/>
            <person name="Froenicke L."/>
            <person name="Lavelle D.O."/>
            <person name="Truco M.J."/>
            <person name="Xia R."/>
            <person name="Zhu S."/>
            <person name="Xu C."/>
            <person name="Xu H."/>
            <person name="Xu X."/>
            <person name="Cox K."/>
            <person name="Korf I."/>
            <person name="Meyers B.C."/>
            <person name="Michelmore R.W."/>
        </authorList>
    </citation>
    <scope>NUCLEOTIDE SEQUENCE [LARGE SCALE GENOMIC DNA]</scope>
    <source>
        <strain evidence="2">cv. Salinas</strain>
        <tissue evidence="1">Seedlings</tissue>
    </source>
</reference>
<dbReference type="PANTHER" id="PTHR31569">
    <property type="entry name" value="SWIM-TYPE DOMAIN-CONTAINING PROTEIN"/>
    <property type="match status" value="1"/>
</dbReference>
<dbReference type="EMBL" id="NBSK02000008">
    <property type="protein sequence ID" value="KAJ0193860.1"/>
    <property type="molecule type" value="Genomic_DNA"/>
</dbReference>